<keyword evidence="5" id="KW-1133">Transmembrane helix</keyword>
<keyword evidence="5" id="KW-0812">Transmembrane</keyword>
<dbReference type="InterPro" id="IPR051277">
    <property type="entry name" value="SEZ6_CSMD_C4BPB_Regulators"/>
</dbReference>
<dbReference type="PROSITE" id="PS50923">
    <property type="entry name" value="SUSHI"/>
    <property type="match status" value="4"/>
</dbReference>
<dbReference type="EMBL" id="HBKN01006415">
    <property type="protein sequence ID" value="CAE2261295.1"/>
    <property type="molecule type" value="Transcribed_RNA"/>
</dbReference>
<reference evidence="7" key="1">
    <citation type="submission" date="2021-01" db="EMBL/GenBank/DDBJ databases">
        <authorList>
            <person name="Corre E."/>
            <person name="Pelletier E."/>
            <person name="Niang G."/>
            <person name="Scheremetjew M."/>
            <person name="Finn R."/>
            <person name="Kale V."/>
            <person name="Holt S."/>
            <person name="Cochrane G."/>
            <person name="Meng A."/>
            <person name="Brown T."/>
            <person name="Cohen L."/>
        </authorList>
    </citation>
    <scope>NUCLEOTIDE SEQUENCE</scope>
    <source>
        <strain evidence="7">CCMP 2712</strain>
    </source>
</reference>
<evidence type="ECO:0000256" key="4">
    <source>
        <dbReference type="SAM" id="MobiDB-lite"/>
    </source>
</evidence>
<feature type="domain" description="Sushi" evidence="6">
    <location>
        <begin position="615"/>
        <end position="676"/>
    </location>
</feature>
<feature type="domain" description="Sushi" evidence="6">
    <location>
        <begin position="415"/>
        <end position="475"/>
    </location>
</feature>
<keyword evidence="2" id="KW-0677">Repeat</keyword>
<dbReference type="InterPro" id="IPR035976">
    <property type="entry name" value="Sushi/SCR/CCP_sf"/>
</dbReference>
<name>A0A7S4N325_GUITH</name>
<gene>
    <name evidence="7" type="ORF">GTHE00462_LOCUS5118</name>
</gene>
<keyword evidence="5" id="KW-0472">Membrane</keyword>
<dbReference type="PANTHER" id="PTHR45656:SF4">
    <property type="entry name" value="PROTEIN CBR-CLEC-78"/>
    <property type="match status" value="1"/>
</dbReference>
<protein>
    <recommendedName>
        <fullName evidence="6">Sushi domain-containing protein</fullName>
    </recommendedName>
</protein>
<feature type="domain" description="Sushi" evidence="6">
    <location>
        <begin position="678"/>
        <end position="737"/>
    </location>
</feature>
<proteinExistence type="predicted"/>
<keyword evidence="1" id="KW-0732">Signal</keyword>
<evidence type="ECO:0000256" key="3">
    <source>
        <dbReference type="ARBA" id="ARBA00023157"/>
    </source>
</evidence>
<dbReference type="Pfam" id="PF00084">
    <property type="entry name" value="Sushi"/>
    <property type="match status" value="6"/>
</dbReference>
<dbReference type="OMA" id="ANEAYIR"/>
<accession>A0A7S4N325</accession>
<dbReference type="SUPFAM" id="SSF57535">
    <property type="entry name" value="Complement control module/SCR domain"/>
    <property type="match status" value="6"/>
</dbReference>
<keyword evidence="3" id="KW-1015">Disulfide bond</keyword>
<evidence type="ECO:0000256" key="5">
    <source>
        <dbReference type="SAM" id="Phobius"/>
    </source>
</evidence>
<dbReference type="CDD" id="cd00033">
    <property type="entry name" value="CCP"/>
    <property type="match status" value="3"/>
</dbReference>
<dbReference type="InterPro" id="IPR000436">
    <property type="entry name" value="Sushi_SCR_CCP_dom"/>
</dbReference>
<evidence type="ECO:0000256" key="2">
    <source>
        <dbReference type="ARBA" id="ARBA00022737"/>
    </source>
</evidence>
<feature type="region of interest" description="Disordered" evidence="4">
    <location>
        <begin position="1"/>
        <end position="30"/>
    </location>
</feature>
<sequence>MMPQPGRAEVSRYADTGHTANAPEDGPRTSEGAFVVYQTRGGYHGVYDLLVMNASRRQSHRALSRLGSLVILMVFLIAAVLLIKSDGVENMSALVPASSPLHHRAVKAVDSLHALRGVNDVPSGPAGSGLAMQEAQGKAALDELKELNLVPGKRSTSLWDFPEIKRYQVQTSRANFWDNMKKLEDKHAYSLEWPNVASADFKWPSPEDGDESSTSEHLVKAGGLLRRGDIMPVTRPYIQWSSSCSISFCPLDTPQKERAYAWRYCMNHFYTNAEKRYCFQAVLSPPKPKPSCEPFADPEHGRVLIPPGSRDSYNVHRVRAGYGVVIVCDEGYEVKGDAKPKCKEDGSFTEQGICVPVSCGKYPAPLHGTVSPTTAIQYPDVVKVACDDGYYLEGDEVIRCSKDGKFDGSARCSPVVCPPFPPVEHGKVVPSGETEAGDKVSIVCDEGYEVQDVNSKDVVCGKDGHYLSTGTTCVPIVCPPYSFPAHSSGKPAGEKRVGETVEGECDNGYEAFAVPEESKGATGSSSADRSLGKEFTVECGQDKNYHPAVVCSAYCDPFVNVVHGKATPQRRMRKDEKVTIKCDDGYQLPDGVDGEVVCEAGNQYNPSSVTCQKIPSCPPYPVPDHGHVSPEGSRSKVGDQVDIVCDPGYKLGPGYSGKAICEPDGQYDQPEAECVKIEECPPYPTPAHGRASPQKIMHVGDQVNIECDDGYRLSPESSSVATCIGSTYNYPSAVCQPLPICGVFAPPEHGSVKPAGNVSEGGCVKIQCDDGYVFEADEEGSDHPCCEKDIISGSLDFQPGGQCVQPDQACSICSDITVCPHCFIGRKEFPAKRRSFHFD</sequence>
<evidence type="ECO:0000256" key="1">
    <source>
        <dbReference type="ARBA" id="ARBA00022729"/>
    </source>
</evidence>
<feature type="domain" description="Sushi" evidence="6">
    <location>
        <begin position="357"/>
        <end position="414"/>
    </location>
</feature>
<dbReference type="Gene3D" id="2.10.70.10">
    <property type="entry name" value="Complement Module, domain 1"/>
    <property type="match status" value="6"/>
</dbReference>
<evidence type="ECO:0000313" key="7">
    <source>
        <dbReference type="EMBL" id="CAE2261295.1"/>
    </source>
</evidence>
<dbReference type="AlphaFoldDB" id="A0A7S4N325"/>
<feature type="transmembrane region" description="Helical" evidence="5">
    <location>
        <begin position="62"/>
        <end position="83"/>
    </location>
</feature>
<dbReference type="PANTHER" id="PTHR45656">
    <property type="entry name" value="PROTEIN CBR-CLEC-78"/>
    <property type="match status" value="1"/>
</dbReference>
<organism evidence="7">
    <name type="scientific">Guillardia theta</name>
    <name type="common">Cryptophyte</name>
    <name type="synonym">Cryptomonas phi</name>
    <dbReference type="NCBI Taxonomy" id="55529"/>
    <lineage>
        <taxon>Eukaryota</taxon>
        <taxon>Cryptophyceae</taxon>
        <taxon>Pyrenomonadales</taxon>
        <taxon>Geminigeraceae</taxon>
        <taxon>Guillardia</taxon>
    </lineage>
</organism>
<dbReference type="SMART" id="SM00032">
    <property type="entry name" value="CCP"/>
    <property type="match status" value="7"/>
</dbReference>
<evidence type="ECO:0000259" key="6">
    <source>
        <dbReference type="PROSITE" id="PS50923"/>
    </source>
</evidence>